<dbReference type="Gene3D" id="3.40.50.1820">
    <property type="entry name" value="alpha/beta hydrolase"/>
    <property type="match status" value="1"/>
</dbReference>
<feature type="domain" description="BD-FAE-like" evidence="2">
    <location>
        <begin position="63"/>
        <end position="265"/>
    </location>
</feature>
<dbReference type="PANTHER" id="PTHR48081">
    <property type="entry name" value="AB HYDROLASE SUPERFAMILY PROTEIN C4A8.06C"/>
    <property type="match status" value="1"/>
</dbReference>
<dbReference type="Pfam" id="PF20434">
    <property type="entry name" value="BD-FAE"/>
    <property type="match status" value="1"/>
</dbReference>
<dbReference type="AlphaFoldDB" id="A0AAF0C5I6"/>
<name>A0AAF0C5I6_9GAMM</name>
<evidence type="ECO:0000259" key="2">
    <source>
        <dbReference type="Pfam" id="PF20434"/>
    </source>
</evidence>
<dbReference type="GO" id="GO:0004061">
    <property type="term" value="F:arylformamidase activity"/>
    <property type="evidence" value="ECO:0007669"/>
    <property type="project" value="TreeGrafter"/>
</dbReference>
<gene>
    <name evidence="3" type="ORF">SG34_018540</name>
</gene>
<keyword evidence="4" id="KW-1185">Reference proteome</keyword>
<organism evidence="3 4">
    <name type="scientific">Thalassomonas viridans</name>
    <dbReference type="NCBI Taxonomy" id="137584"/>
    <lineage>
        <taxon>Bacteria</taxon>
        <taxon>Pseudomonadati</taxon>
        <taxon>Pseudomonadota</taxon>
        <taxon>Gammaproteobacteria</taxon>
        <taxon>Alteromonadales</taxon>
        <taxon>Colwelliaceae</taxon>
        <taxon>Thalassomonas</taxon>
    </lineage>
</organism>
<dbReference type="Proteomes" id="UP000032352">
    <property type="component" value="Chromosome"/>
</dbReference>
<dbReference type="InterPro" id="IPR029058">
    <property type="entry name" value="AB_hydrolase_fold"/>
</dbReference>
<dbReference type="EMBL" id="CP059733">
    <property type="protein sequence ID" value="WDE03387.1"/>
    <property type="molecule type" value="Genomic_DNA"/>
</dbReference>
<evidence type="ECO:0000313" key="4">
    <source>
        <dbReference type="Proteomes" id="UP000032352"/>
    </source>
</evidence>
<evidence type="ECO:0000256" key="1">
    <source>
        <dbReference type="ARBA" id="ARBA00022801"/>
    </source>
</evidence>
<dbReference type="PANTHER" id="PTHR48081:SF33">
    <property type="entry name" value="KYNURENINE FORMAMIDASE"/>
    <property type="match status" value="1"/>
</dbReference>
<evidence type="ECO:0000313" key="3">
    <source>
        <dbReference type="EMBL" id="WDE03387.1"/>
    </source>
</evidence>
<accession>A0AAF0C5I6</accession>
<reference evidence="3 4" key="1">
    <citation type="journal article" date="2015" name="Genome Announc.">
        <title>Draft Genome Sequences of Marine Isolates of Thalassomonas viridans and Thalassomonas actiniarum.</title>
        <authorList>
            <person name="Olonade I."/>
            <person name="van Zyl L.J."/>
            <person name="Trindade M."/>
        </authorList>
    </citation>
    <scope>NUCLEOTIDE SEQUENCE [LARGE SCALE GENOMIC DNA]</scope>
    <source>
        <strain evidence="3 4">XOM25</strain>
    </source>
</reference>
<dbReference type="InterPro" id="IPR049492">
    <property type="entry name" value="BD-FAE-like_dom"/>
</dbReference>
<reference evidence="3 4" key="2">
    <citation type="journal article" date="2022" name="Mar. Drugs">
        <title>Bioassay-Guided Fractionation Leads to the Detection of Cholic Acid Generated by the Rare Thalassomonas sp.</title>
        <authorList>
            <person name="Pheiffer F."/>
            <person name="Schneider Y.K."/>
            <person name="Hansen E.H."/>
            <person name="Andersen J.H."/>
            <person name="Isaksson J."/>
            <person name="Busche T."/>
            <person name="R C."/>
            <person name="Kalinowski J."/>
            <person name="Zyl L.V."/>
            <person name="Trindade M."/>
        </authorList>
    </citation>
    <scope>NUCLEOTIDE SEQUENCE [LARGE SCALE GENOMIC DNA]</scope>
    <source>
        <strain evidence="3 4">XOM25</strain>
    </source>
</reference>
<sequence length="312" mass="35291">MNMYRNFDLTTLEREYSPSSCIDDIKLYIKQYIDLSRTATTKAKNQQKLIADLPYGLLPDERLDLYLPTRGNQKKLFVYIHGGYWQELSKAESSFSATNFQQHGCTFAALNYTLAPDASLSEIVNQNRKAIAYLITSAAEFGYDADEIYLGGSSAGAHLAMMMLYTRWQDFLPASYTEKTSGKTSGQTSETINAIKGVCAVSGIYDLAPIAETYINEPLQLTPAEIKQNSPLFHLPDSKTPVIFAYGKQETSEFKRQSREMHQKLGRKNFPVSLKEIPDRNHFDVILDLADSNSWLCRQVFAQMRLKQAINV</sequence>
<dbReference type="RefSeq" id="WP_044837350.1">
    <property type="nucleotide sequence ID" value="NZ_CP059733.1"/>
</dbReference>
<proteinExistence type="predicted"/>
<dbReference type="InterPro" id="IPR050300">
    <property type="entry name" value="GDXG_lipolytic_enzyme"/>
</dbReference>
<dbReference type="SUPFAM" id="SSF53474">
    <property type="entry name" value="alpha/beta-Hydrolases"/>
    <property type="match status" value="1"/>
</dbReference>
<dbReference type="KEGG" id="tvd:SG34_018540"/>
<protein>
    <submittedName>
        <fullName evidence="3">Alpha/beta hydrolase</fullName>
    </submittedName>
</protein>
<keyword evidence="1 3" id="KW-0378">Hydrolase</keyword>